<dbReference type="GO" id="GO:0009289">
    <property type="term" value="C:pilus"/>
    <property type="evidence" value="ECO:0007669"/>
    <property type="project" value="InterPro"/>
</dbReference>
<dbReference type="InterPro" id="IPR036937">
    <property type="entry name" value="Adhesion_dom_fimbrial_sf"/>
</dbReference>
<name>A0A1U9SVH6_ECOLX</name>
<sequence length="174" mass="18715">MTRYWNLIALLFSVISMSSIADDTTHAGVVRIEGIITAKTCIVADESKNFTVNMPDVPSYSVRNSGSVTEKIGFSLKLTRCGSDVSNANVTFDGIPVSEDAALYKLEEGSVDGLALAIFDNNRQSISNGIKSTSYALTPLVDNTLHFFAAYKAIKNDVQPGDANASVSFIVTYD</sequence>
<dbReference type="InterPro" id="IPR000259">
    <property type="entry name" value="Adhesion_dom_fimbrial"/>
</dbReference>
<dbReference type="InterPro" id="IPR050263">
    <property type="entry name" value="Bact_Fimbrial_Adh_Pro"/>
</dbReference>
<dbReference type="Proteomes" id="UP000392867">
    <property type="component" value="Unassembled WGS sequence"/>
</dbReference>
<reference evidence="4 6" key="1">
    <citation type="submission" date="2018-06" db="EMBL/GenBank/DDBJ databases">
        <authorList>
            <consortium name="Pathogen Informatics"/>
            <person name="Doyle S."/>
        </authorList>
    </citation>
    <scope>NUCLEOTIDE SEQUENCE [LARGE SCALE GENOMIC DNA]</scope>
    <source>
        <strain evidence="4 6">NCTC9077</strain>
    </source>
</reference>
<feature type="domain" description="Fimbrial-type adhesion" evidence="2">
    <location>
        <begin position="33"/>
        <end position="174"/>
    </location>
</feature>
<feature type="chain" id="PRO_5042690916" evidence="1">
    <location>
        <begin position="22"/>
        <end position="174"/>
    </location>
</feature>
<keyword evidence="1" id="KW-0732">Signal</keyword>
<dbReference type="RefSeq" id="WP_000199428.1">
    <property type="nucleotide sequence ID" value="NZ_AP019538.1"/>
</dbReference>
<protein>
    <submittedName>
        <fullName evidence="3 4">Fimbrial protein</fullName>
    </submittedName>
</protein>
<proteinExistence type="predicted"/>
<evidence type="ECO:0000313" key="7">
    <source>
        <dbReference type="Proteomes" id="UP000271797"/>
    </source>
</evidence>
<dbReference type="Proteomes" id="UP000271797">
    <property type="component" value="Chromosome"/>
</dbReference>
<evidence type="ECO:0000313" key="6">
    <source>
        <dbReference type="Proteomes" id="UP000254495"/>
    </source>
</evidence>
<dbReference type="Proteomes" id="UP000254495">
    <property type="component" value="Unassembled WGS sequence"/>
</dbReference>
<dbReference type="Gene3D" id="2.60.40.1090">
    <property type="entry name" value="Fimbrial-type adhesion domain"/>
    <property type="match status" value="1"/>
</dbReference>
<dbReference type="EMBL" id="VOTT01000082">
    <property type="protein sequence ID" value="MPU48708.1"/>
    <property type="molecule type" value="Genomic_DNA"/>
</dbReference>
<dbReference type="AlphaFoldDB" id="A0A1U9SVH6"/>
<evidence type="ECO:0000313" key="8">
    <source>
        <dbReference type="Proteomes" id="UP000392867"/>
    </source>
</evidence>
<evidence type="ECO:0000256" key="1">
    <source>
        <dbReference type="SAM" id="SignalP"/>
    </source>
</evidence>
<dbReference type="PANTHER" id="PTHR33420:SF25">
    <property type="entry name" value="PROTEIN FIMF"/>
    <property type="match status" value="1"/>
</dbReference>
<dbReference type="InterPro" id="IPR008966">
    <property type="entry name" value="Adhesion_dom_sf"/>
</dbReference>
<organism evidence="3 8">
    <name type="scientific">Escherichia coli</name>
    <dbReference type="NCBI Taxonomy" id="562"/>
    <lineage>
        <taxon>Bacteria</taxon>
        <taxon>Pseudomonadati</taxon>
        <taxon>Pseudomonadota</taxon>
        <taxon>Gammaproteobacteria</taxon>
        <taxon>Enterobacterales</taxon>
        <taxon>Enterobacteriaceae</taxon>
        <taxon>Escherichia</taxon>
    </lineage>
</organism>
<dbReference type="EMBL" id="UGCU01000001">
    <property type="protein sequence ID" value="STJ08868.1"/>
    <property type="molecule type" value="Genomic_DNA"/>
</dbReference>
<evidence type="ECO:0000313" key="4">
    <source>
        <dbReference type="EMBL" id="STJ08868.1"/>
    </source>
</evidence>
<accession>A0A1U9SVH6</accession>
<feature type="signal peptide" evidence="1">
    <location>
        <begin position="1"/>
        <end position="21"/>
    </location>
</feature>
<dbReference type="GO" id="GO:0043709">
    <property type="term" value="P:cell adhesion involved in single-species biofilm formation"/>
    <property type="evidence" value="ECO:0007669"/>
    <property type="project" value="TreeGrafter"/>
</dbReference>
<dbReference type="PANTHER" id="PTHR33420">
    <property type="entry name" value="FIMBRIAL SUBUNIT ELFA-RELATED"/>
    <property type="match status" value="1"/>
</dbReference>
<evidence type="ECO:0000313" key="3">
    <source>
        <dbReference type="EMBL" id="MPU48708.1"/>
    </source>
</evidence>
<gene>
    <name evidence="4" type="primary">aaspE</name>
    <name evidence="3" type="ORF">FVB16_07615</name>
    <name evidence="5" type="ORF">NCTC9044_01499</name>
    <name evidence="4" type="ORF">NCTC9077_00468</name>
</gene>
<evidence type="ECO:0000259" key="2">
    <source>
        <dbReference type="Pfam" id="PF00419"/>
    </source>
</evidence>
<dbReference type="Pfam" id="PF00419">
    <property type="entry name" value="Fimbrial"/>
    <property type="match status" value="1"/>
</dbReference>
<reference evidence="5 7" key="2">
    <citation type="submission" date="2018-12" db="EMBL/GenBank/DDBJ databases">
        <authorList>
            <consortium name="Pathogen Informatics"/>
        </authorList>
    </citation>
    <scope>NUCLEOTIDE SEQUENCE [LARGE SCALE GENOMIC DNA]</scope>
    <source>
        <strain evidence="5 7">NCTC9044</strain>
    </source>
</reference>
<dbReference type="EMBL" id="LR134238">
    <property type="protein sequence ID" value="VED08768.1"/>
    <property type="molecule type" value="Genomic_DNA"/>
</dbReference>
<dbReference type="SUPFAM" id="SSF49401">
    <property type="entry name" value="Bacterial adhesins"/>
    <property type="match status" value="1"/>
</dbReference>
<reference evidence="3 8" key="3">
    <citation type="submission" date="2019-08" db="EMBL/GenBank/DDBJ databases">
        <title>Identification of Water Treatment Resistant and Multidrug Resistant Urinary Pathogenic Escherichia coli in Wastewater.</title>
        <authorList>
            <person name="Neumann N."/>
        </authorList>
    </citation>
    <scope>NUCLEOTIDE SEQUENCE [LARGE SCALE GENOMIC DNA]</scope>
    <source>
        <strain evidence="3 8">WU2356</strain>
    </source>
</reference>
<evidence type="ECO:0000313" key="5">
    <source>
        <dbReference type="EMBL" id="VED08768.1"/>
    </source>
</evidence>